<dbReference type="InterPro" id="IPR003653">
    <property type="entry name" value="Peptidase_C48_C"/>
</dbReference>
<feature type="compositionally biased region" description="Polar residues" evidence="5">
    <location>
        <begin position="583"/>
        <end position="600"/>
    </location>
</feature>
<dbReference type="SUPFAM" id="SSF54001">
    <property type="entry name" value="Cysteine proteinases"/>
    <property type="match status" value="1"/>
</dbReference>
<name>A0A6A6HPM5_VIRVR</name>
<comment type="similarity">
    <text evidence="1">Belongs to the peptidase C48 family.</text>
</comment>
<evidence type="ECO:0000313" key="8">
    <source>
        <dbReference type="Proteomes" id="UP000800092"/>
    </source>
</evidence>
<feature type="region of interest" description="Disordered" evidence="5">
    <location>
        <begin position="997"/>
        <end position="1038"/>
    </location>
</feature>
<dbReference type="InterPro" id="IPR038765">
    <property type="entry name" value="Papain-like_cys_pep_sf"/>
</dbReference>
<dbReference type="GO" id="GO:0016926">
    <property type="term" value="P:protein desumoylation"/>
    <property type="evidence" value="ECO:0007669"/>
    <property type="project" value="TreeGrafter"/>
</dbReference>
<feature type="compositionally biased region" description="Basic and acidic residues" evidence="5">
    <location>
        <begin position="601"/>
        <end position="616"/>
    </location>
</feature>
<dbReference type="Gene3D" id="3.40.395.10">
    <property type="entry name" value="Adenoviral Proteinase, Chain A"/>
    <property type="match status" value="1"/>
</dbReference>
<evidence type="ECO:0000313" key="7">
    <source>
        <dbReference type="EMBL" id="KAF2239977.1"/>
    </source>
</evidence>
<dbReference type="Proteomes" id="UP000800092">
    <property type="component" value="Unassembled WGS sequence"/>
</dbReference>
<dbReference type="GO" id="GO:0005634">
    <property type="term" value="C:nucleus"/>
    <property type="evidence" value="ECO:0007669"/>
    <property type="project" value="TreeGrafter"/>
</dbReference>
<feature type="compositionally biased region" description="Basic and acidic residues" evidence="5">
    <location>
        <begin position="856"/>
        <end position="867"/>
    </location>
</feature>
<feature type="region of interest" description="Disordered" evidence="5">
    <location>
        <begin position="813"/>
        <end position="922"/>
    </location>
</feature>
<dbReference type="OrthoDB" id="1939479at2759"/>
<dbReference type="PROSITE" id="PS50600">
    <property type="entry name" value="ULP_PROTEASE"/>
    <property type="match status" value="1"/>
</dbReference>
<evidence type="ECO:0000256" key="2">
    <source>
        <dbReference type="ARBA" id="ARBA00022670"/>
    </source>
</evidence>
<feature type="region of interest" description="Disordered" evidence="5">
    <location>
        <begin position="444"/>
        <end position="493"/>
    </location>
</feature>
<dbReference type="GO" id="GO:0006508">
    <property type="term" value="P:proteolysis"/>
    <property type="evidence" value="ECO:0007669"/>
    <property type="project" value="UniProtKB-KW"/>
</dbReference>
<feature type="region of interest" description="Disordered" evidence="5">
    <location>
        <begin position="130"/>
        <end position="162"/>
    </location>
</feature>
<feature type="region of interest" description="Disordered" evidence="5">
    <location>
        <begin position="583"/>
        <end position="624"/>
    </location>
</feature>
<proteinExistence type="inferred from homology"/>
<feature type="compositionally biased region" description="Polar residues" evidence="5">
    <location>
        <begin position="130"/>
        <end position="144"/>
    </location>
</feature>
<organism evidence="7 8">
    <name type="scientific">Viridothelium virens</name>
    <name type="common">Speckled blister lichen</name>
    <name type="synonym">Trypethelium virens</name>
    <dbReference type="NCBI Taxonomy" id="1048519"/>
    <lineage>
        <taxon>Eukaryota</taxon>
        <taxon>Fungi</taxon>
        <taxon>Dikarya</taxon>
        <taxon>Ascomycota</taxon>
        <taxon>Pezizomycotina</taxon>
        <taxon>Dothideomycetes</taxon>
        <taxon>Dothideomycetes incertae sedis</taxon>
        <taxon>Trypetheliales</taxon>
        <taxon>Trypetheliaceae</taxon>
        <taxon>Viridothelium</taxon>
    </lineage>
</organism>
<evidence type="ECO:0000259" key="6">
    <source>
        <dbReference type="PROSITE" id="PS50600"/>
    </source>
</evidence>
<feature type="compositionally biased region" description="Low complexity" evidence="5">
    <location>
        <begin position="868"/>
        <end position="891"/>
    </location>
</feature>
<evidence type="ECO:0000256" key="1">
    <source>
        <dbReference type="ARBA" id="ARBA00005234"/>
    </source>
</evidence>
<dbReference type="EMBL" id="ML991771">
    <property type="protein sequence ID" value="KAF2239977.1"/>
    <property type="molecule type" value="Genomic_DNA"/>
</dbReference>
<sequence length="1192" mass="130927">MFIFTFLSRPSFLLLSPPPSAHPQSKCSSSTSRCTALLLLPLLVLLQQLQQLSPLLLLILLTPLLLLLHHCLSATRCLRQVRLPPSYLHRHALTRQLQLLNIANYKMADNSIIEIDMADADTGLPVNFNTARPTNNNHPESTVTAHEPESSANEPAPPTNQVNVSTVTATEPQGSANASASPINDNYVPTVPALEPQGSVNEPASAVNDNHVPIAPTLESASGSALAADHVHVPNIIPASNHEDPDEMSFMETHTTEFKVGTTQITRDNGTAVRHVGFQLQDDTREFWHESAPFYATWTGETTFPIGPRPLNPQTPAKSNLRPGYPTPLFNKDATLIQDMDQNTPEGRVVLSVPMQMDLDELQQTPMEYYGRESIQPALVYRTEYSHDIHNVDNFTARNPGTWQADQPAFQNMSQETPLASETKDIVREEVMAVSTRATTLRRRRAARANRVVHTPPTSSLLQSRKRKRGDDDDGIYIRRSNATTNAQRQDGSNVPTWTFSDVYGQAVANVQPLLDRALLVKRGIVAAVRMMSRLPRAVCQTAEWISHPAVYTYRALKRRRIQNTATLGQEVVSTNAVLNQQEPTLPQSSESASANNTPDSPEKKTEAQRHEDSLHNDPSPTKVEALGEALRRRMMRKHARPVHRDVQYHLAVRKELESILEWPESKSSNSSGIKKKRSSKTLSTNQQRLKNLLDGSYNYINSAEGHKRFSLVKEEQSRELTRDKEEATAKKTEKIAYLAHKAEMAKVRTLKAKRDLPPKYHHYYHEEVPHVYQSEFEDEPADEPNPDYQLRQELRAEVAKAVASREQGARVVPAPITLAPPVEQSPQPAPGKDDATEQSLPPAGSLRPLQLDPPGRAHFDGEERAAEPPMAAPEADEGGSAPEHPASPASSKEEPLAELNELAGSLDQPAPEEIPAPVAPPQLVASLSDEQTRKLAEAIGNSNPGATVGPGVTRKDIGTIVPHHSFDRASGWLNDVAVETFLQHVVAEATDRLAASSSSSAPATDDGNATDASAAGPRGRRRTRGQTPDPTPRYHAFNPAFMKSVAERGAGAVARWARRAKMGGEKVLRVRTIFFPINLSGSHWSLLLVHPQERKIQSLDSLAPEGDRRAVRLALDWLRQELGSAFKEEEWEVLGGASTQQTNGRDCGVFTCFNALAAARGAPPAAVKAEEMKGAREMMVVALVEGGLGGF</sequence>
<keyword evidence="4" id="KW-0788">Thiol protease</keyword>
<gene>
    <name evidence="7" type="ORF">EV356DRAFT_572051</name>
</gene>
<accession>A0A6A6HPM5</accession>
<keyword evidence="2" id="KW-0645">Protease</keyword>
<keyword evidence="8" id="KW-1185">Reference proteome</keyword>
<feature type="compositionally biased region" description="Polar residues" evidence="5">
    <location>
        <begin position="481"/>
        <end position="493"/>
    </location>
</feature>
<evidence type="ECO:0000256" key="4">
    <source>
        <dbReference type="ARBA" id="ARBA00022807"/>
    </source>
</evidence>
<feature type="region of interest" description="Disordered" evidence="5">
    <location>
        <begin position="662"/>
        <end position="687"/>
    </location>
</feature>
<dbReference type="PANTHER" id="PTHR12606">
    <property type="entry name" value="SENTRIN/SUMO-SPECIFIC PROTEASE"/>
    <property type="match status" value="1"/>
</dbReference>
<evidence type="ECO:0000256" key="3">
    <source>
        <dbReference type="ARBA" id="ARBA00022801"/>
    </source>
</evidence>
<keyword evidence="3" id="KW-0378">Hydrolase</keyword>
<dbReference type="Pfam" id="PF02902">
    <property type="entry name" value="Peptidase_C48"/>
    <property type="match status" value="1"/>
</dbReference>
<dbReference type="PANTHER" id="PTHR12606:SF141">
    <property type="entry name" value="GH15225P-RELATED"/>
    <property type="match status" value="1"/>
</dbReference>
<reference evidence="7" key="1">
    <citation type="journal article" date="2020" name="Stud. Mycol.">
        <title>101 Dothideomycetes genomes: a test case for predicting lifestyles and emergence of pathogens.</title>
        <authorList>
            <person name="Haridas S."/>
            <person name="Albert R."/>
            <person name="Binder M."/>
            <person name="Bloem J."/>
            <person name="Labutti K."/>
            <person name="Salamov A."/>
            <person name="Andreopoulos B."/>
            <person name="Baker S."/>
            <person name="Barry K."/>
            <person name="Bills G."/>
            <person name="Bluhm B."/>
            <person name="Cannon C."/>
            <person name="Castanera R."/>
            <person name="Culley D."/>
            <person name="Daum C."/>
            <person name="Ezra D."/>
            <person name="Gonzalez J."/>
            <person name="Henrissat B."/>
            <person name="Kuo A."/>
            <person name="Liang C."/>
            <person name="Lipzen A."/>
            <person name="Lutzoni F."/>
            <person name="Magnuson J."/>
            <person name="Mondo S."/>
            <person name="Nolan M."/>
            <person name="Ohm R."/>
            <person name="Pangilinan J."/>
            <person name="Park H.-J."/>
            <person name="Ramirez L."/>
            <person name="Alfaro M."/>
            <person name="Sun H."/>
            <person name="Tritt A."/>
            <person name="Yoshinaga Y."/>
            <person name="Zwiers L.-H."/>
            <person name="Turgeon B."/>
            <person name="Goodwin S."/>
            <person name="Spatafora J."/>
            <person name="Crous P."/>
            <person name="Grigoriev I."/>
        </authorList>
    </citation>
    <scope>NUCLEOTIDE SEQUENCE</scope>
    <source>
        <strain evidence="7">Tuck. ex Michener</strain>
    </source>
</reference>
<protein>
    <recommendedName>
        <fullName evidence="6">Ubiquitin-like protease family profile domain-containing protein</fullName>
    </recommendedName>
</protein>
<dbReference type="GO" id="GO:0016929">
    <property type="term" value="F:deSUMOylase activity"/>
    <property type="evidence" value="ECO:0007669"/>
    <property type="project" value="TreeGrafter"/>
</dbReference>
<feature type="domain" description="Ubiquitin-like protease family profile" evidence="6">
    <location>
        <begin position="951"/>
        <end position="1159"/>
    </location>
</feature>
<evidence type="ECO:0000256" key="5">
    <source>
        <dbReference type="SAM" id="MobiDB-lite"/>
    </source>
</evidence>
<dbReference type="AlphaFoldDB" id="A0A6A6HPM5"/>